<dbReference type="InterPro" id="IPR036388">
    <property type="entry name" value="WH-like_DNA-bd_sf"/>
</dbReference>
<keyword evidence="4" id="KW-0804">Transcription</keyword>
<dbReference type="Pfam" id="PF00126">
    <property type="entry name" value="HTH_1"/>
    <property type="match status" value="1"/>
</dbReference>
<dbReference type="InterPro" id="IPR005119">
    <property type="entry name" value="LysR_subst-bd"/>
</dbReference>
<dbReference type="PROSITE" id="PS50931">
    <property type="entry name" value="HTH_LYSR"/>
    <property type="match status" value="1"/>
</dbReference>
<name>A0ABS1PE74_9ACTN</name>
<protein>
    <submittedName>
        <fullName evidence="7">LysR family transcriptional regulator</fullName>
    </submittedName>
</protein>
<evidence type="ECO:0000313" key="8">
    <source>
        <dbReference type="Proteomes" id="UP000621386"/>
    </source>
</evidence>
<reference evidence="7 8" key="1">
    <citation type="submission" date="2021-01" db="EMBL/GenBank/DDBJ databases">
        <title>WGS of actinomycetes isolated from Thailand.</title>
        <authorList>
            <person name="Thawai C."/>
        </authorList>
    </citation>
    <scope>NUCLEOTIDE SEQUENCE [LARGE SCALE GENOMIC DNA]</scope>
    <source>
        <strain evidence="7 8">CH5-8</strain>
    </source>
</reference>
<accession>A0ABS1PE74</accession>
<gene>
    <name evidence="7" type="ORF">JK361_40160</name>
</gene>
<evidence type="ECO:0000256" key="4">
    <source>
        <dbReference type="ARBA" id="ARBA00023163"/>
    </source>
</evidence>
<dbReference type="SUPFAM" id="SSF46785">
    <property type="entry name" value="Winged helix' DNA-binding domain"/>
    <property type="match status" value="1"/>
</dbReference>
<feature type="compositionally biased region" description="Basic and acidic residues" evidence="5">
    <location>
        <begin position="304"/>
        <end position="316"/>
    </location>
</feature>
<organism evidence="7 8">
    <name type="scientific">Streptomyces musisoli</name>
    <dbReference type="NCBI Taxonomy" id="2802280"/>
    <lineage>
        <taxon>Bacteria</taxon>
        <taxon>Bacillati</taxon>
        <taxon>Actinomycetota</taxon>
        <taxon>Actinomycetes</taxon>
        <taxon>Kitasatosporales</taxon>
        <taxon>Streptomycetaceae</taxon>
        <taxon>Streptomyces</taxon>
    </lineage>
</organism>
<dbReference type="Proteomes" id="UP000621386">
    <property type="component" value="Unassembled WGS sequence"/>
</dbReference>
<comment type="caution">
    <text evidence="7">The sequence shown here is derived from an EMBL/GenBank/DDBJ whole genome shotgun (WGS) entry which is preliminary data.</text>
</comment>
<dbReference type="Gene3D" id="3.40.190.290">
    <property type="match status" value="1"/>
</dbReference>
<dbReference type="Gene3D" id="1.10.10.10">
    <property type="entry name" value="Winged helix-like DNA-binding domain superfamily/Winged helix DNA-binding domain"/>
    <property type="match status" value="1"/>
</dbReference>
<sequence>MLDVRRLVLLRDLAAYGTVTAVAELHGVTPSAVSQQLRLLEEETRSRLLERTGRSIYLTPAGHRLAEDTEHVLDALERAQRRLRSHATEPVGPLHLAAFPSALAPLAAPLSQALEDAHPGMSLHITEAEPELAVRLLLQRRVDLALVYRYTNLADPVPLGVETHQLHVDPLVAVVQRDHPAAAAEGSPVALRDLAHTPWITAPADTACGAAVLHACRSAGFTPQIQHTCSDFNAMIALAASGGHPVVLPRMAAVQLPPTLVARPVDDPTLARTIEVVTRIDAGHEPAIGACLDVLRSLAPSSTDDRAGAVAEHGEQDADALAGQTEEGRTASAPLRRSAVIDLEKQRGLTSVSGAIQEAPTQ</sequence>
<feature type="region of interest" description="Disordered" evidence="5">
    <location>
        <begin position="304"/>
        <end position="339"/>
    </location>
</feature>
<dbReference type="EMBL" id="JAERRH010000054">
    <property type="protein sequence ID" value="MBL1110683.1"/>
    <property type="molecule type" value="Genomic_DNA"/>
</dbReference>
<evidence type="ECO:0000259" key="6">
    <source>
        <dbReference type="PROSITE" id="PS50931"/>
    </source>
</evidence>
<keyword evidence="2" id="KW-0805">Transcription regulation</keyword>
<dbReference type="SUPFAM" id="SSF53850">
    <property type="entry name" value="Periplasmic binding protein-like II"/>
    <property type="match status" value="1"/>
</dbReference>
<keyword evidence="3" id="KW-0238">DNA-binding</keyword>
<comment type="similarity">
    <text evidence="1">Belongs to the LysR transcriptional regulatory family.</text>
</comment>
<evidence type="ECO:0000256" key="3">
    <source>
        <dbReference type="ARBA" id="ARBA00023125"/>
    </source>
</evidence>
<evidence type="ECO:0000256" key="2">
    <source>
        <dbReference type="ARBA" id="ARBA00023015"/>
    </source>
</evidence>
<evidence type="ECO:0000256" key="1">
    <source>
        <dbReference type="ARBA" id="ARBA00009437"/>
    </source>
</evidence>
<dbReference type="PANTHER" id="PTHR30346">
    <property type="entry name" value="TRANSCRIPTIONAL DUAL REGULATOR HCAR-RELATED"/>
    <property type="match status" value="1"/>
</dbReference>
<dbReference type="InterPro" id="IPR000847">
    <property type="entry name" value="LysR_HTH_N"/>
</dbReference>
<proteinExistence type="inferred from homology"/>
<dbReference type="PANTHER" id="PTHR30346:SF29">
    <property type="entry name" value="LYSR SUBSTRATE-BINDING"/>
    <property type="match status" value="1"/>
</dbReference>
<dbReference type="CDD" id="cd08423">
    <property type="entry name" value="PBP2_LTTR_like_6"/>
    <property type="match status" value="1"/>
</dbReference>
<evidence type="ECO:0000313" key="7">
    <source>
        <dbReference type="EMBL" id="MBL1110683.1"/>
    </source>
</evidence>
<feature type="domain" description="HTH lysR-type" evidence="6">
    <location>
        <begin position="2"/>
        <end position="59"/>
    </location>
</feature>
<dbReference type="Pfam" id="PF03466">
    <property type="entry name" value="LysR_substrate"/>
    <property type="match status" value="1"/>
</dbReference>
<evidence type="ECO:0000256" key="5">
    <source>
        <dbReference type="SAM" id="MobiDB-lite"/>
    </source>
</evidence>
<keyword evidence="8" id="KW-1185">Reference proteome</keyword>
<dbReference type="InterPro" id="IPR036390">
    <property type="entry name" value="WH_DNA-bd_sf"/>
</dbReference>